<evidence type="ECO:0000256" key="11">
    <source>
        <dbReference type="SAM" id="MobiDB-lite"/>
    </source>
</evidence>
<dbReference type="PANTHER" id="PTHR45436">
    <property type="entry name" value="SENSOR HISTIDINE KINASE YKOH"/>
    <property type="match status" value="1"/>
</dbReference>
<dbReference type="FunFam" id="1.10.287.130:FF:000001">
    <property type="entry name" value="Two-component sensor histidine kinase"/>
    <property type="match status" value="1"/>
</dbReference>
<evidence type="ECO:0000256" key="12">
    <source>
        <dbReference type="SAM" id="Phobius"/>
    </source>
</evidence>
<dbReference type="Pfam" id="PF02518">
    <property type="entry name" value="HATPase_c"/>
    <property type="match status" value="1"/>
</dbReference>
<evidence type="ECO:0000313" key="16">
    <source>
        <dbReference type="Proteomes" id="UP000293852"/>
    </source>
</evidence>
<dbReference type="InterPro" id="IPR003594">
    <property type="entry name" value="HATPase_dom"/>
</dbReference>
<dbReference type="Pfam" id="PF00672">
    <property type="entry name" value="HAMP"/>
    <property type="match status" value="1"/>
</dbReference>
<dbReference type="GO" id="GO:0000155">
    <property type="term" value="F:phosphorelay sensor kinase activity"/>
    <property type="evidence" value="ECO:0007669"/>
    <property type="project" value="InterPro"/>
</dbReference>
<dbReference type="SMART" id="SM00388">
    <property type="entry name" value="HisKA"/>
    <property type="match status" value="1"/>
</dbReference>
<organism evidence="15 16">
    <name type="scientific">Xylanimonas ulmi</name>
    <dbReference type="NCBI Taxonomy" id="228973"/>
    <lineage>
        <taxon>Bacteria</taxon>
        <taxon>Bacillati</taxon>
        <taxon>Actinomycetota</taxon>
        <taxon>Actinomycetes</taxon>
        <taxon>Micrococcales</taxon>
        <taxon>Promicromonosporaceae</taxon>
        <taxon>Xylanimonas</taxon>
    </lineage>
</organism>
<reference evidence="15 16" key="1">
    <citation type="submission" date="2019-02" db="EMBL/GenBank/DDBJ databases">
        <title>Sequencing the genomes of 1000 actinobacteria strains.</title>
        <authorList>
            <person name="Klenk H.-P."/>
        </authorList>
    </citation>
    <scope>NUCLEOTIDE SEQUENCE [LARGE SCALE GENOMIC DNA]</scope>
    <source>
        <strain evidence="15 16">DSM 16932</strain>
    </source>
</reference>
<keyword evidence="10 12" id="KW-0472">Membrane</keyword>
<dbReference type="EMBL" id="SGWX01000001">
    <property type="protein sequence ID" value="RZS62084.1"/>
    <property type="molecule type" value="Genomic_DNA"/>
</dbReference>
<dbReference type="SMART" id="SM00387">
    <property type="entry name" value="HATPase_c"/>
    <property type="match status" value="1"/>
</dbReference>
<evidence type="ECO:0000256" key="2">
    <source>
        <dbReference type="ARBA" id="ARBA00004236"/>
    </source>
</evidence>
<dbReference type="Proteomes" id="UP000293852">
    <property type="component" value="Unassembled WGS sequence"/>
</dbReference>
<keyword evidence="5" id="KW-0808">Transferase</keyword>
<feature type="compositionally biased region" description="Low complexity" evidence="11">
    <location>
        <begin position="9"/>
        <end position="36"/>
    </location>
</feature>
<keyword evidence="9" id="KW-0902">Two-component regulatory system</keyword>
<protein>
    <recommendedName>
        <fullName evidence="3">histidine kinase</fullName>
        <ecNumber evidence="3">2.7.13.3</ecNumber>
    </recommendedName>
</protein>
<evidence type="ECO:0000256" key="1">
    <source>
        <dbReference type="ARBA" id="ARBA00000085"/>
    </source>
</evidence>
<dbReference type="GO" id="GO:0005886">
    <property type="term" value="C:plasma membrane"/>
    <property type="evidence" value="ECO:0007669"/>
    <property type="project" value="UniProtKB-SubCell"/>
</dbReference>
<gene>
    <name evidence="15" type="ORF">EV386_2401</name>
</gene>
<proteinExistence type="predicted"/>
<comment type="catalytic activity">
    <reaction evidence="1">
        <text>ATP + protein L-histidine = ADP + protein N-phospho-L-histidine.</text>
        <dbReference type="EC" id="2.7.13.3"/>
    </reaction>
</comment>
<dbReference type="InterPro" id="IPR005467">
    <property type="entry name" value="His_kinase_dom"/>
</dbReference>
<feature type="domain" description="Histidine kinase" evidence="13">
    <location>
        <begin position="320"/>
        <end position="554"/>
    </location>
</feature>
<dbReference type="Gene3D" id="6.10.340.10">
    <property type="match status" value="1"/>
</dbReference>
<evidence type="ECO:0000259" key="13">
    <source>
        <dbReference type="PROSITE" id="PS50109"/>
    </source>
</evidence>
<dbReference type="Gene3D" id="3.30.565.10">
    <property type="entry name" value="Histidine kinase-like ATPase, C-terminal domain"/>
    <property type="match status" value="1"/>
</dbReference>
<evidence type="ECO:0000256" key="6">
    <source>
        <dbReference type="ARBA" id="ARBA00022692"/>
    </source>
</evidence>
<evidence type="ECO:0000256" key="8">
    <source>
        <dbReference type="ARBA" id="ARBA00022989"/>
    </source>
</evidence>
<dbReference type="EC" id="2.7.13.3" evidence="3"/>
<comment type="subcellular location">
    <subcellularLocation>
        <location evidence="2">Cell membrane</location>
    </subcellularLocation>
</comment>
<dbReference type="PANTHER" id="PTHR45436:SF5">
    <property type="entry name" value="SENSOR HISTIDINE KINASE TRCS"/>
    <property type="match status" value="1"/>
</dbReference>
<dbReference type="PRINTS" id="PR00344">
    <property type="entry name" value="BCTRLSENSOR"/>
</dbReference>
<evidence type="ECO:0000313" key="15">
    <source>
        <dbReference type="EMBL" id="RZS62084.1"/>
    </source>
</evidence>
<evidence type="ECO:0000256" key="4">
    <source>
        <dbReference type="ARBA" id="ARBA00022553"/>
    </source>
</evidence>
<dbReference type="InterPro" id="IPR004358">
    <property type="entry name" value="Sig_transdc_His_kin-like_C"/>
</dbReference>
<dbReference type="SUPFAM" id="SSF55874">
    <property type="entry name" value="ATPase domain of HSP90 chaperone/DNA topoisomerase II/histidine kinase"/>
    <property type="match status" value="1"/>
</dbReference>
<dbReference type="InterPro" id="IPR036890">
    <property type="entry name" value="HATPase_C_sf"/>
</dbReference>
<evidence type="ECO:0000256" key="10">
    <source>
        <dbReference type="ARBA" id="ARBA00023136"/>
    </source>
</evidence>
<dbReference type="InterPro" id="IPR003660">
    <property type="entry name" value="HAMP_dom"/>
</dbReference>
<dbReference type="PROSITE" id="PS50109">
    <property type="entry name" value="HIS_KIN"/>
    <property type="match status" value="1"/>
</dbReference>
<evidence type="ECO:0000259" key="14">
    <source>
        <dbReference type="PROSITE" id="PS50885"/>
    </source>
</evidence>
<dbReference type="SUPFAM" id="SSF47384">
    <property type="entry name" value="Homodimeric domain of signal transducing histidine kinase"/>
    <property type="match status" value="1"/>
</dbReference>
<dbReference type="PROSITE" id="PS50885">
    <property type="entry name" value="HAMP"/>
    <property type="match status" value="1"/>
</dbReference>
<evidence type="ECO:0000256" key="5">
    <source>
        <dbReference type="ARBA" id="ARBA00022679"/>
    </source>
</evidence>
<feature type="domain" description="HAMP" evidence="14">
    <location>
        <begin position="252"/>
        <end position="305"/>
    </location>
</feature>
<dbReference type="AlphaFoldDB" id="A0A4Q7M3H9"/>
<dbReference type="CDD" id="cd00082">
    <property type="entry name" value="HisKA"/>
    <property type="match status" value="1"/>
</dbReference>
<evidence type="ECO:0000256" key="9">
    <source>
        <dbReference type="ARBA" id="ARBA00023012"/>
    </source>
</evidence>
<evidence type="ECO:0000256" key="3">
    <source>
        <dbReference type="ARBA" id="ARBA00012438"/>
    </source>
</evidence>
<dbReference type="InterPro" id="IPR003661">
    <property type="entry name" value="HisK_dim/P_dom"/>
</dbReference>
<dbReference type="Gene3D" id="1.10.287.130">
    <property type="match status" value="1"/>
</dbReference>
<dbReference type="Pfam" id="PF00512">
    <property type="entry name" value="HisKA"/>
    <property type="match status" value="1"/>
</dbReference>
<keyword evidence="4" id="KW-0597">Phosphoprotein</keyword>
<comment type="caution">
    <text evidence="15">The sequence shown here is derived from an EMBL/GenBank/DDBJ whole genome shotgun (WGS) entry which is preliminary data.</text>
</comment>
<evidence type="ECO:0000256" key="7">
    <source>
        <dbReference type="ARBA" id="ARBA00022777"/>
    </source>
</evidence>
<keyword evidence="6 12" id="KW-0812">Transmembrane</keyword>
<dbReference type="InterPro" id="IPR036097">
    <property type="entry name" value="HisK_dim/P_sf"/>
</dbReference>
<feature type="transmembrane region" description="Helical" evidence="12">
    <location>
        <begin position="75"/>
        <end position="98"/>
    </location>
</feature>
<accession>A0A4Q7M3H9</accession>
<dbReference type="SUPFAM" id="SSF158472">
    <property type="entry name" value="HAMP domain-like"/>
    <property type="match status" value="1"/>
</dbReference>
<name>A0A4Q7M3H9_9MICO</name>
<dbReference type="SMART" id="SM00304">
    <property type="entry name" value="HAMP"/>
    <property type="match status" value="1"/>
</dbReference>
<keyword evidence="8 12" id="KW-1133">Transmembrane helix</keyword>
<keyword evidence="7 15" id="KW-0418">Kinase</keyword>
<dbReference type="CDD" id="cd00075">
    <property type="entry name" value="HATPase"/>
    <property type="match status" value="1"/>
</dbReference>
<dbReference type="InterPro" id="IPR050428">
    <property type="entry name" value="TCS_sensor_his_kinase"/>
</dbReference>
<dbReference type="CDD" id="cd06225">
    <property type="entry name" value="HAMP"/>
    <property type="match status" value="1"/>
</dbReference>
<feature type="region of interest" description="Disordered" evidence="11">
    <location>
        <begin position="1"/>
        <end position="49"/>
    </location>
</feature>
<sequence length="563" mass="58051">MASQDTTRSGASGAPTAPDAPDAPDAGVDAGVASLAPPAPPAAQPGLRPGDVAPGGGLLLRANAWLNRVPLRARLVAIIAVLLATGVVTASAATQAIVSRYLVHQIDEQLERIVGNQAALRNTLSSTGTGPTNYFVLVRTADGRSLPIAWAPTVALSGQPRIPSMSLDEVADQGDQPFTVSAKGGTNPTKWRVRAVVAPVRVDDAPPVLSAVFVAVPLSTVHEASAILARTLLGAGVSIVLLGAAAAWVLVHRSLRPLRQIETTAAAIAAGDLTQRVPAAPPTTEVGSLGASLNAMLTQIEHAFAVREESERRMHRFVSDASHELRTPLATIRGYGELYRMGALDSGDKVDDTMGRIEDAARRMGTLVNDLLELARMDEGRPLRAERVDLVAMAHDAAQDLRALDPSRTVGVVGLGAAAAPGTPAAPPPSLVVTGDADRLRQVLTNLVGNVARHTPSGTPAEVALGVVLDDAGPAHPSAVVEVRDHGPGVTPEQAERVFERFYRADSSRNRESGGSGLGLAIVAAIVGAHGGHVQTRTPPDGGLAVRVWLPLAPTTDGAGASA</sequence>
<keyword evidence="16" id="KW-1185">Reference proteome</keyword>